<protein>
    <submittedName>
        <fullName evidence="3">Uncharacterized protein</fullName>
    </submittedName>
</protein>
<dbReference type="Proteomes" id="UP000887572">
    <property type="component" value="Unplaced"/>
</dbReference>
<organism evidence="2 3">
    <name type="scientific">Globodera rostochiensis</name>
    <name type="common">Golden nematode worm</name>
    <name type="synonym">Heterodera rostochiensis</name>
    <dbReference type="NCBI Taxonomy" id="31243"/>
    <lineage>
        <taxon>Eukaryota</taxon>
        <taxon>Metazoa</taxon>
        <taxon>Ecdysozoa</taxon>
        <taxon>Nematoda</taxon>
        <taxon>Chromadorea</taxon>
        <taxon>Rhabditida</taxon>
        <taxon>Tylenchina</taxon>
        <taxon>Tylenchomorpha</taxon>
        <taxon>Tylenchoidea</taxon>
        <taxon>Heteroderidae</taxon>
        <taxon>Heteroderinae</taxon>
        <taxon>Globodera</taxon>
    </lineage>
</organism>
<dbReference type="AlphaFoldDB" id="A0A914GXY2"/>
<sequence length="235" mass="25163">MPDQQSGCSSVASAASQPQQHHHQQQHRSPFLRRCSISEPHLDIVPHFVKEEKNVNPFNRVFSGLFDKGSTFSVNSTDSVDHHQHHAAAAAAAAAAGSLFSPKSDHFHDQLSPHQLTKGKSAVGMISEPIPFVPTAGGGPSDRLRKSATSVSALYNTSPQATHHFPTIPEDQGGLTMSAGRITDTSPNKAMMGIPGASSPPKSGFMNLFGTGGFLSRPVLHSPEENYRIIMALDR</sequence>
<feature type="compositionally biased region" description="Low complexity" evidence="1">
    <location>
        <begin position="9"/>
        <end position="19"/>
    </location>
</feature>
<accession>A0A914GXY2</accession>
<feature type="region of interest" description="Disordered" evidence="1">
    <location>
        <begin position="1"/>
        <end position="30"/>
    </location>
</feature>
<keyword evidence="2" id="KW-1185">Reference proteome</keyword>
<reference evidence="3" key="1">
    <citation type="submission" date="2022-11" db="UniProtKB">
        <authorList>
            <consortium name="WormBaseParasite"/>
        </authorList>
    </citation>
    <scope>IDENTIFICATION</scope>
</reference>
<evidence type="ECO:0000313" key="2">
    <source>
        <dbReference type="Proteomes" id="UP000887572"/>
    </source>
</evidence>
<evidence type="ECO:0000256" key="1">
    <source>
        <dbReference type="SAM" id="MobiDB-lite"/>
    </source>
</evidence>
<name>A0A914GXY2_GLORO</name>
<evidence type="ECO:0000313" key="3">
    <source>
        <dbReference type="WBParaSite" id="Gr19_v10_g12221.t1"/>
    </source>
</evidence>
<dbReference type="WBParaSite" id="Gr19_v10_g12221.t1">
    <property type="protein sequence ID" value="Gr19_v10_g12221.t1"/>
    <property type="gene ID" value="Gr19_v10_g12221"/>
</dbReference>
<proteinExistence type="predicted"/>